<accession>A0A6C0JQQ4</accession>
<dbReference type="AlphaFoldDB" id="A0A6C0JQQ4"/>
<reference evidence="1" key="1">
    <citation type="journal article" date="2020" name="Nature">
        <title>Giant virus diversity and host interactions through global metagenomics.</title>
        <authorList>
            <person name="Schulz F."/>
            <person name="Roux S."/>
            <person name="Paez-Espino D."/>
            <person name="Jungbluth S."/>
            <person name="Walsh D.A."/>
            <person name="Denef V.J."/>
            <person name="McMahon K.D."/>
            <person name="Konstantinidis K.T."/>
            <person name="Eloe-Fadrosh E.A."/>
            <person name="Kyrpides N.C."/>
            <person name="Woyke T."/>
        </authorList>
    </citation>
    <scope>NUCLEOTIDE SEQUENCE</scope>
    <source>
        <strain evidence="1">GVMAG-S-1041349-163</strain>
    </source>
</reference>
<evidence type="ECO:0000313" key="1">
    <source>
        <dbReference type="EMBL" id="QHU07723.1"/>
    </source>
</evidence>
<dbReference type="EMBL" id="MN740686">
    <property type="protein sequence ID" value="QHU07723.1"/>
    <property type="molecule type" value="Genomic_DNA"/>
</dbReference>
<organism evidence="1">
    <name type="scientific">viral metagenome</name>
    <dbReference type="NCBI Taxonomy" id="1070528"/>
    <lineage>
        <taxon>unclassified sequences</taxon>
        <taxon>metagenomes</taxon>
        <taxon>organismal metagenomes</taxon>
    </lineage>
</organism>
<protein>
    <submittedName>
        <fullName evidence="1">Uncharacterized protein</fullName>
    </submittedName>
</protein>
<proteinExistence type="predicted"/>
<sequence>MFLIYENSVLNKIIISSIEPFFSLSEDKCFSIEKIEDFDFSSVTDLVKDEIDIFFLVSSNVDVKSLESMIKLTEFLSFNLIIKDFEDVENKYFDNCIMVNWYIYWSKTQNVLIKDYSVDKELLDKIFLYFQHYPSKEQRQIIEYLNYRLSDNRNDFLSIFCNQQSNTIQFKGKKMIEEKQKEINKSKNRSIFKVVDNVGYKMIVSNCIESAFQILDKPNIDIVMLFDVNLKKNNIDVTIVTKTKKENKILFCNISRKDTYLSYATINMDEFIHLIKT</sequence>
<name>A0A6C0JQQ4_9ZZZZ</name>